<evidence type="ECO:0000256" key="1">
    <source>
        <dbReference type="SAM" id="Phobius"/>
    </source>
</evidence>
<feature type="transmembrane region" description="Helical" evidence="1">
    <location>
        <begin position="7"/>
        <end position="25"/>
    </location>
</feature>
<keyword evidence="1" id="KW-0472">Membrane</keyword>
<feature type="non-terminal residue" evidence="2">
    <location>
        <position position="34"/>
    </location>
</feature>
<proteinExistence type="predicted"/>
<keyword evidence="1" id="KW-1133">Transmembrane helix</keyword>
<organism evidence="2">
    <name type="scientific">Brassica napus</name>
    <name type="common">Rape</name>
    <dbReference type="NCBI Taxonomy" id="3708"/>
    <lineage>
        <taxon>Eukaryota</taxon>
        <taxon>Viridiplantae</taxon>
        <taxon>Streptophyta</taxon>
        <taxon>Embryophyta</taxon>
        <taxon>Tracheophyta</taxon>
        <taxon>Spermatophyta</taxon>
        <taxon>Magnoliopsida</taxon>
        <taxon>eudicotyledons</taxon>
        <taxon>Gunneridae</taxon>
        <taxon>Pentapetalae</taxon>
        <taxon>rosids</taxon>
        <taxon>malvids</taxon>
        <taxon>Brassicales</taxon>
        <taxon>Brassicaceae</taxon>
        <taxon>Brassiceae</taxon>
        <taxon>Brassica</taxon>
    </lineage>
</organism>
<dbReference type="EMBL" id="HG994360">
    <property type="protein sequence ID" value="CAF2085685.1"/>
    <property type="molecule type" value="Genomic_DNA"/>
</dbReference>
<protein>
    <submittedName>
        <fullName evidence="2">(rape) hypothetical protein</fullName>
    </submittedName>
</protein>
<dbReference type="AlphaFoldDB" id="A0A816SJB2"/>
<sequence length="34" mass="4113">MQNRLSILICLWFNSCCLILLYYYVAFNFSIFLS</sequence>
<keyword evidence="1" id="KW-0812">Transmembrane</keyword>
<gene>
    <name evidence="2" type="ORF">DARMORV10_A06P21430.1</name>
</gene>
<accession>A0A816SJB2</accession>
<reference evidence="2" key="1">
    <citation type="submission" date="2021-01" db="EMBL/GenBank/DDBJ databases">
        <authorList>
            <consortium name="Genoscope - CEA"/>
            <person name="William W."/>
        </authorList>
    </citation>
    <scope>NUCLEOTIDE SEQUENCE</scope>
</reference>
<evidence type="ECO:0000313" key="2">
    <source>
        <dbReference type="EMBL" id="CAF2085685.1"/>
    </source>
</evidence>
<dbReference type="Proteomes" id="UP001295469">
    <property type="component" value="Chromosome A06"/>
</dbReference>
<name>A0A816SJB2_BRANA</name>